<evidence type="ECO:0000259" key="1">
    <source>
        <dbReference type="Pfam" id="PF00144"/>
    </source>
</evidence>
<evidence type="ECO:0000313" key="3">
    <source>
        <dbReference type="WBParaSite" id="PDA_v2.g50.t1"/>
    </source>
</evidence>
<dbReference type="Pfam" id="PF00144">
    <property type="entry name" value="Beta-lactamase"/>
    <property type="match status" value="1"/>
</dbReference>
<sequence>MKENEEVNLGLTQLCGQDNGKGEVTFSTYWERIPGVSHKIWFPGTPEADVQRRLMERDGYRLTSLCGYSVKNRAQYVGVWMKPAPSKNPYEAYYGLSLTECIAKDKYLTTKGYVATQFRVFNNGHNVLCTAIWEYSPGKSHSVEVGENLPRMYRRIQRTDILPRQISHFFDSENTLKYVVLWSNVHTMRFPNPPEIWNDSTSIPVTYLKGAPELLSDDQLNFITKRVEHFMKDLDIPGLSVAISKKEQLKFAAGFGYANVRKKDPVTPHHQFRVGSVSKPITAAAILLLVDQGKVELDDHVFGRNGMFGYIIERKSGISYEEFVKKYIWGEVGVSEIQVARPSLTERARREVLYYMSGNKVGFNPYEMLSPNRIGPWGGWIASPIELLQFMAHFDGKKYFSYINKPSFFL</sequence>
<dbReference type="SUPFAM" id="SSF56601">
    <property type="entry name" value="beta-lactamase/transpeptidase-like"/>
    <property type="match status" value="1"/>
</dbReference>
<feature type="domain" description="Beta-lactamase-related" evidence="1">
    <location>
        <begin position="224"/>
        <end position="301"/>
    </location>
</feature>
<organism evidence="2 3">
    <name type="scientific">Panagrolaimus davidi</name>
    <dbReference type="NCBI Taxonomy" id="227884"/>
    <lineage>
        <taxon>Eukaryota</taxon>
        <taxon>Metazoa</taxon>
        <taxon>Ecdysozoa</taxon>
        <taxon>Nematoda</taxon>
        <taxon>Chromadorea</taxon>
        <taxon>Rhabditida</taxon>
        <taxon>Tylenchina</taxon>
        <taxon>Panagrolaimomorpha</taxon>
        <taxon>Panagrolaimoidea</taxon>
        <taxon>Panagrolaimidae</taxon>
        <taxon>Panagrolaimus</taxon>
    </lineage>
</organism>
<accession>A0A914QNU1</accession>
<protein>
    <submittedName>
        <fullName evidence="3">Beta-lactamase-related domain-containing protein</fullName>
    </submittedName>
</protein>
<dbReference type="InterPro" id="IPR049511">
    <property type="entry name" value="PGH-like_rpt"/>
</dbReference>
<dbReference type="InterPro" id="IPR012338">
    <property type="entry name" value="Beta-lactam/transpept-like"/>
</dbReference>
<keyword evidence="2" id="KW-1185">Reference proteome</keyword>
<dbReference type="InterPro" id="IPR050491">
    <property type="entry name" value="AmpC-like"/>
</dbReference>
<dbReference type="PANTHER" id="PTHR46825:SF13">
    <property type="entry name" value="BETA-LACTAMASE-RELATED DOMAIN-CONTAINING PROTEIN"/>
    <property type="match status" value="1"/>
</dbReference>
<reference evidence="3" key="1">
    <citation type="submission" date="2022-11" db="UniProtKB">
        <authorList>
            <consortium name="WormBaseParasite"/>
        </authorList>
    </citation>
    <scope>IDENTIFICATION</scope>
</reference>
<dbReference type="Gene3D" id="3.40.710.10">
    <property type="entry name" value="DD-peptidase/beta-lactamase superfamily"/>
    <property type="match status" value="2"/>
</dbReference>
<dbReference type="AlphaFoldDB" id="A0A914QNU1"/>
<dbReference type="InterPro" id="IPR001466">
    <property type="entry name" value="Beta-lactam-related"/>
</dbReference>
<proteinExistence type="predicted"/>
<dbReference type="PANTHER" id="PTHR46825">
    <property type="entry name" value="D-ALANYL-D-ALANINE-CARBOXYPEPTIDASE/ENDOPEPTIDASE AMPH"/>
    <property type="match status" value="1"/>
</dbReference>
<name>A0A914QNU1_9BILA</name>
<dbReference type="Pfam" id="PF17660">
    <property type="entry name" value="BTRD1"/>
    <property type="match status" value="2"/>
</dbReference>
<evidence type="ECO:0000313" key="2">
    <source>
        <dbReference type="Proteomes" id="UP000887578"/>
    </source>
</evidence>
<dbReference type="WBParaSite" id="PDA_v2.g50.t1">
    <property type="protein sequence ID" value="PDA_v2.g50.t1"/>
    <property type="gene ID" value="PDA_v2.g50"/>
</dbReference>
<dbReference type="PROSITE" id="PS00146">
    <property type="entry name" value="BETA_LACTAMASE_A"/>
    <property type="match status" value="1"/>
</dbReference>
<dbReference type="InterPro" id="IPR023650">
    <property type="entry name" value="Beta-lactam_class-A_AS"/>
</dbReference>
<dbReference type="Proteomes" id="UP000887578">
    <property type="component" value="Unplaced"/>
</dbReference>